<dbReference type="HOGENOM" id="CLU_2012901_0_0_11"/>
<feature type="compositionally biased region" description="Low complexity" evidence="1">
    <location>
        <begin position="12"/>
        <end position="26"/>
    </location>
</feature>
<dbReference type="KEGG" id="psim:KR76_11490"/>
<evidence type="ECO:0000313" key="2">
    <source>
        <dbReference type="EMBL" id="AIY17222.1"/>
    </source>
</evidence>
<dbReference type="EMBL" id="CP009896">
    <property type="protein sequence ID" value="AIY17222.1"/>
    <property type="molecule type" value="Genomic_DNA"/>
</dbReference>
<evidence type="ECO:0000313" key="3">
    <source>
        <dbReference type="Proteomes" id="UP000030300"/>
    </source>
</evidence>
<dbReference type="Proteomes" id="UP000030300">
    <property type="component" value="Chromosome"/>
</dbReference>
<evidence type="ECO:0000256" key="1">
    <source>
        <dbReference type="SAM" id="MobiDB-lite"/>
    </source>
</evidence>
<proteinExistence type="predicted"/>
<protein>
    <submittedName>
        <fullName evidence="2">Uncharacterized protein</fullName>
    </submittedName>
</protein>
<gene>
    <name evidence="2" type="ORF">KR76_11490</name>
</gene>
<dbReference type="RefSeq" id="WP_038678397.1">
    <property type="nucleotide sequence ID" value="NZ_BJMC01000008.1"/>
</dbReference>
<name>A0A0A1DKP9_NOCSI</name>
<sequence>MSYEMYEPGSGPAPADAGGPALADGLGDAGPWRVAIEYSNQGQAKPPTIVQLGRTAHADRTQALLAARRASFEFDPPDPWSPQGREVFRDGPDGFLVVIQGATSTFHMRVRIVAQITAPGAAG</sequence>
<dbReference type="AlphaFoldDB" id="A0A0A1DKP9"/>
<dbReference type="STRING" id="2045.KR76_11490"/>
<organism evidence="2 3">
    <name type="scientific">Nocardioides simplex</name>
    <name type="common">Arthrobacter simplex</name>
    <dbReference type="NCBI Taxonomy" id="2045"/>
    <lineage>
        <taxon>Bacteria</taxon>
        <taxon>Bacillati</taxon>
        <taxon>Actinomycetota</taxon>
        <taxon>Actinomycetes</taxon>
        <taxon>Propionibacteriales</taxon>
        <taxon>Nocardioidaceae</taxon>
        <taxon>Pimelobacter</taxon>
    </lineage>
</organism>
<reference evidence="2 3" key="1">
    <citation type="journal article" date="2015" name="Genome Announc.">
        <title>Complete Genome Sequence of Steroid-Transforming Nocardioides simplex VKM Ac-2033D.</title>
        <authorList>
            <person name="Shtratnikova V.Y."/>
            <person name="Schelkunov M.I."/>
            <person name="Pekov Y.A."/>
            <person name="Fokina V.V."/>
            <person name="Logacheva M.D."/>
            <person name="Sokolov S.L."/>
            <person name="Bragin E.Y."/>
            <person name="Ashapkin V.V."/>
            <person name="Donova M.V."/>
        </authorList>
    </citation>
    <scope>NUCLEOTIDE SEQUENCE [LARGE SCALE GENOMIC DNA]</scope>
    <source>
        <strain evidence="2 3">VKM Ac-2033D</strain>
    </source>
</reference>
<feature type="region of interest" description="Disordered" evidence="1">
    <location>
        <begin position="1"/>
        <end position="26"/>
    </location>
</feature>
<dbReference type="OrthoDB" id="3787039at2"/>
<keyword evidence="3" id="KW-1185">Reference proteome</keyword>
<dbReference type="GeneID" id="96609504"/>
<accession>A0A0A1DKP9</accession>